<accession>A0A151J2I0</accession>
<protein>
    <submittedName>
        <fullName evidence="2">Uncharacterized protein</fullName>
    </submittedName>
</protein>
<reference evidence="2 3" key="1">
    <citation type="submission" date="2015-09" db="EMBL/GenBank/DDBJ databases">
        <title>Trachymyrmex cornetzi WGS genome.</title>
        <authorList>
            <person name="Nygaard S."/>
            <person name="Hu H."/>
            <person name="Boomsma J."/>
            <person name="Zhang G."/>
        </authorList>
    </citation>
    <scope>NUCLEOTIDE SEQUENCE [LARGE SCALE GENOMIC DNA]</scope>
    <source>
        <strain evidence="2">Tcor2-1</strain>
        <tissue evidence="2">Whole body</tissue>
    </source>
</reference>
<dbReference type="AlphaFoldDB" id="A0A151J2I0"/>
<evidence type="ECO:0000313" key="2">
    <source>
        <dbReference type="EMBL" id="KYN16209.1"/>
    </source>
</evidence>
<gene>
    <name evidence="2" type="ORF">ALC57_11562</name>
</gene>
<proteinExistence type="predicted"/>
<keyword evidence="3" id="KW-1185">Reference proteome</keyword>
<dbReference type="Proteomes" id="UP000078492">
    <property type="component" value="Unassembled WGS sequence"/>
</dbReference>
<organism evidence="2 3">
    <name type="scientific">Trachymyrmex cornetzi</name>
    <dbReference type="NCBI Taxonomy" id="471704"/>
    <lineage>
        <taxon>Eukaryota</taxon>
        <taxon>Metazoa</taxon>
        <taxon>Ecdysozoa</taxon>
        <taxon>Arthropoda</taxon>
        <taxon>Hexapoda</taxon>
        <taxon>Insecta</taxon>
        <taxon>Pterygota</taxon>
        <taxon>Neoptera</taxon>
        <taxon>Endopterygota</taxon>
        <taxon>Hymenoptera</taxon>
        <taxon>Apocrita</taxon>
        <taxon>Aculeata</taxon>
        <taxon>Formicoidea</taxon>
        <taxon>Formicidae</taxon>
        <taxon>Myrmicinae</taxon>
        <taxon>Trachymyrmex</taxon>
    </lineage>
</organism>
<sequence>MYKLKKINYILNKISLSQRNVSDLKMLLNFNQLFVLCHLHARDPAEEDTPRFSMRQCRQYHRMWRGLRSPSSSLVRAASVTHAQRKFFCSLMNQDFMRLRDSHLRNAPQKGNNLSDTLSTTVGLCLYYTSVSPSLSDSSAMPGPGSHKRVRSRGAHVPVSESGGRPSIPALLDRVTVGRGSSQSVGAKCAGVVGYNGSLSREMTADGNRDVEIYRKEIAERVAATNRHDHGLPPSDNSTNRAFKVTCHTGKVTNRLPCNLRISSDRNGKNVRLRWHPSVSYAGFLRLRDLSNRLRSYSMYGHCNTCNLLDKSSRNHRHQNRNNDRGQNNAPRSDRGTVPSVQSRPGRWRLPAARRYGTWHCQGP</sequence>
<feature type="region of interest" description="Disordered" evidence="1">
    <location>
        <begin position="312"/>
        <end position="349"/>
    </location>
</feature>
<dbReference type="EMBL" id="KQ980404">
    <property type="protein sequence ID" value="KYN16209.1"/>
    <property type="molecule type" value="Genomic_DNA"/>
</dbReference>
<feature type="region of interest" description="Disordered" evidence="1">
    <location>
        <begin position="135"/>
        <end position="167"/>
    </location>
</feature>
<evidence type="ECO:0000256" key="1">
    <source>
        <dbReference type="SAM" id="MobiDB-lite"/>
    </source>
</evidence>
<evidence type="ECO:0000313" key="3">
    <source>
        <dbReference type="Proteomes" id="UP000078492"/>
    </source>
</evidence>
<name>A0A151J2I0_9HYME</name>